<dbReference type="EMBL" id="WIXE01014641">
    <property type="protein sequence ID" value="KAK5974122.1"/>
    <property type="molecule type" value="Genomic_DNA"/>
</dbReference>
<feature type="transmembrane region" description="Helical" evidence="1">
    <location>
        <begin position="37"/>
        <end position="60"/>
    </location>
</feature>
<accession>A0AAN8F8C2</accession>
<evidence type="ECO:0000313" key="2">
    <source>
        <dbReference type="EMBL" id="KAK5974122.1"/>
    </source>
</evidence>
<organism evidence="2 3">
    <name type="scientific">Trichostrongylus colubriformis</name>
    <name type="common">Black scour worm</name>
    <dbReference type="NCBI Taxonomy" id="6319"/>
    <lineage>
        <taxon>Eukaryota</taxon>
        <taxon>Metazoa</taxon>
        <taxon>Ecdysozoa</taxon>
        <taxon>Nematoda</taxon>
        <taxon>Chromadorea</taxon>
        <taxon>Rhabditida</taxon>
        <taxon>Rhabditina</taxon>
        <taxon>Rhabditomorpha</taxon>
        <taxon>Strongyloidea</taxon>
        <taxon>Trichostrongylidae</taxon>
        <taxon>Trichostrongylus</taxon>
    </lineage>
</organism>
<gene>
    <name evidence="2" type="ORF">GCK32_015188</name>
</gene>
<keyword evidence="1" id="KW-1133">Transmembrane helix</keyword>
<feature type="non-terminal residue" evidence="2">
    <location>
        <position position="63"/>
    </location>
</feature>
<dbReference type="Proteomes" id="UP001331761">
    <property type="component" value="Unassembled WGS sequence"/>
</dbReference>
<proteinExistence type="predicted"/>
<evidence type="ECO:0000256" key="1">
    <source>
        <dbReference type="SAM" id="Phobius"/>
    </source>
</evidence>
<evidence type="ECO:0000313" key="3">
    <source>
        <dbReference type="Proteomes" id="UP001331761"/>
    </source>
</evidence>
<keyword evidence="1" id="KW-0812">Transmembrane</keyword>
<reference evidence="2 3" key="1">
    <citation type="submission" date="2019-10" db="EMBL/GenBank/DDBJ databases">
        <title>Assembly and Annotation for the nematode Trichostrongylus colubriformis.</title>
        <authorList>
            <person name="Martin J."/>
        </authorList>
    </citation>
    <scope>NUCLEOTIDE SEQUENCE [LARGE SCALE GENOMIC DNA]</scope>
    <source>
        <strain evidence="2">G859</strain>
        <tissue evidence="2">Whole worm</tissue>
    </source>
</reference>
<sequence length="63" mass="7043">MEFLYQWIIDSGILDGAGEGGKFMAVMERVIEAAITALPWFVLLVPLTQVTLAVICIPMFREQ</sequence>
<keyword evidence="1" id="KW-0472">Membrane</keyword>
<protein>
    <submittedName>
        <fullName evidence="2">Uncharacterized protein</fullName>
    </submittedName>
</protein>
<name>A0AAN8F8C2_TRICO</name>
<dbReference type="AlphaFoldDB" id="A0AAN8F8C2"/>
<comment type="caution">
    <text evidence="2">The sequence shown here is derived from an EMBL/GenBank/DDBJ whole genome shotgun (WGS) entry which is preliminary data.</text>
</comment>
<keyword evidence="3" id="KW-1185">Reference proteome</keyword>